<reference evidence="2 4" key="2">
    <citation type="submission" date="2020-03" db="EMBL/GenBank/DDBJ databases">
        <title>Soil Listeria distribution.</title>
        <authorList>
            <person name="Liao J."/>
            <person name="Wiedmann M."/>
        </authorList>
    </citation>
    <scope>NUCLEOTIDE SEQUENCE [LARGE SCALE GENOMIC DNA]</scope>
    <source>
        <strain evidence="2 4">FSL L7-1560</strain>
    </source>
</reference>
<comment type="caution">
    <text evidence="2">The sequence shown here is derived from an EMBL/GenBank/DDBJ whole genome shotgun (WGS) entry which is preliminary data.</text>
</comment>
<dbReference type="EMBL" id="JYOM01000001">
    <property type="protein sequence ID" value="KKD50522.1"/>
    <property type="molecule type" value="Genomic_DNA"/>
</dbReference>
<dbReference type="Pfam" id="PF26363">
    <property type="entry name" value="Phospholipase-like"/>
    <property type="match status" value="1"/>
</dbReference>
<dbReference type="Gene3D" id="3.40.50.1820">
    <property type="entry name" value="alpha/beta hydrolase"/>
    <property type="match status" value="1"/>
</dbReference>
<name>A0A7X0X488_LISSE</name>
<evidence type="ECO:0000313" key="1">
    <source>
        <dbReference type="EMBL" id="KKD50522.1"/>
    </source>
</evidence>
<dbReference type="Proteomes" id="UP000033536">
    <property type="component" value="Unassembled WGS sequence"/>
</dbReference>
<dbReference type="InterPro" id="IPR029058">
    <property type="entry name" value="AB_hydrolase_fold"/>
</dbReference>
<keyword evidence="3" id="KW-1185">Reference proteome</keyword>
<dbReference type="EMBL" id="JAARRG010000014">
    <property type="protein sequence ID" value="MBC1487275.1"/>
    <property type="molecule type" value="Genomic_DNA"/>
</dbReference>
<evidence type="ECO:0000313" key="3">
    <source>
        <dbReference type="Proteomes" id="UP000033536"/>
    </source>
</evidence>
<organism evidence="2 4">
    <name type="scientific">Listeria seeligeri</name>
    <dbReference type="NCBI Taxonomy" id="1640"/>
    <lineage>
        <taxon>Bacteria</taxon>
        <taxon>Bacillati</taxon>
        <taxon>Bacillota</taxon>
        <taxon>Bacilli</taxon>
        <taxon>Bacillales</taxon>
        <taxon>Listeriaceae</taxon>
        <taxon>Listeria</taxon>
    </lineage>
</organism>
<evidence type="ECO:0000313" key="2">
    <source>
        <dbReference type="EMBL" id="MBC1487275.1"/>
    </source>
</evidence>
<protein>
    <submittedName>
        <fullName evidence="2">DUF2974 domain-containing protein</fullName>
    </submittedName>
    <submittedName>
        <fullName evidence="1">Lipase</fullName>
    </submittedName>
</protein>
<evidence type="ECO:0000313" key="4">
    <source>
        <dbReference type="Proteomes" id="UP000523362"/>
    </source>
</evidence>
<accession>A0A7X0X488</accession>
<dbReference type="SUPFAM" id="SSF53474">
    <property type="entry name" value="alpha/beta-Hydrolases"/>
    <property type="match status" value="1"/>
</dbReference>
<dbReference type="AlphaFoldDB" id="A0A7X0X488"/>
<proteinExistence type="predicted"/>
<reference evidence="1 3" key="1">
    <citation type="submission" date="2015-02" db="EMBL/GenBank/DDBJ databases">
        <title>Sequencing of Listeria spp. dairy environmental strains.</title>
        <authorList>
            <person name="Muhterem-Uyar M."/>
            <person name="Wagner M."/>
            <person name="Schmitz-Esser S."/>
            <person name="Stessl B."/>
        </authorList>
    </citation>
    <scope>NUCLEOTIDE SEQUENCE [LARGE SCALE GENOMIC DNA]</scope>
    <source>
        <strain evidence="1 3">7KSM</strain>
    </source>
</reference>
<dbReference type="RefSeq" id="WP_046325916.1">
    <property type="nucleotide sequence ID" value="NZ_JAARRG010000014.1"/>
</dbReference>
<gene>
    <name evidence="2" type="ORF">HB897_13665</name>
    <name evidence="1" type="ORF">UQ68_01430</name>
</gene>
<dbReference type="Proteomes" id="UP000523362">
    <property type="component" value="Unassembled WGS sequence"/>
</dbReference>
<dbReference type="GO" id="GO:0006629">
    <property type="term" value="P:lipid metabolic process"/>
    <property type="evidence" value="ECO:0007669"/>
    <property type="project" value="InterPro"/>
</dbReference>
<sequence length="367" mass="42655">MKVRDDTNFYLSDEVYNSSYLKKGQKIKLINKETWVTINSVNKDNGLQAIAVVPLKDYKDYNNGKLKTYNHIVFVSRGSEELDDWNENLGLVAKKDNKEGQFKAYDKFVNGTLEKFKTQDYSFTGHSLGGGLAQYEAVKHLKPAVTFAAARAFNKLTAQEQEKALNGEYWNLIKDYYHKDDVVGKLPPNAEVFYKQYLMERNSSENKLDKLGIGGHMQSTFTGCFEADGSAELLINPDEIINQIERLDEVFAKMRQVENYMQDYEEWEKMQSQRLRSQLDEETWEGGKYSELTSWDVDDVLTEVSRKYKDGVYRFHNTDKFEEFYDENRKTIQKLNGFKEEVISAALAFNDKDKELGNWIKENSKGW</sequence>